<dbReference type="CDD" id="cd00082">
    <property type="entry name" value="HisKA"/>
    <property type="match status" value="1"/>
</dbReference>
<evidence type="ECO:0000259" key="8">
    <source>
        <dbReference type="PROSITE" id="PS50109"/>
    </source>
</evidence>
<dbReference type="CDD" id="cd16922">
    <property type="entry name" value="HATPase_EvgS-ArcB-TorS-like"/>
    <property type="match status" value="1"/>
</dbReference>
<dbReference type="PROSITE" id="PS50110">
    <property type="entry name" value="RESPONSE_REGULATORY"/>
    <property type="match status" value="1"/>
</dbReference>
<evidence type="ECO:0000256" key="1">
    <source>
        <dbReference type="ARBA" id="ARBA00000085"/>
    </source>
</evidence>
<accession>A0A098QVF7</accession>
<evidence type="ECO:0000256" key="4">
    <source>
        <dbReference type="ARBA" id="ARBA00022679"/>
    </source>
</evidence>
<dbReference type="OrthoDB" id="9809348at2"/>
<keyword evidence="11" id="KW-1185">Reference proteome</keyword>
<name>A0A098QVF7_9SPIO</name>
<dbReference type="EC" id="2.7.13.3" evidence="2"/>
<gene>
    <name evidence="10" type="ORF">DC28_09780</name>
</gene>
<evidence type="ECO:0000313" key="11">
    <source>
        <dbReference type="Proteomes" id="UP000029692"/>
    </source>
</evidence>
<dbReference type="SMART" id="SM00388">
    <property type="entry name" value="HisKA"/>
    <property type="match status" value="1"/>
</dbReference>
<dbReference type="PANTHER" id="PTHR43047:SF72">
    <property type="entry name" value="OSMOSENSING HISTIDINE PROTEIN KINASE SLN1"/>
    <property type="match status" value="1"/>
</dbReference>
<dbReference type="InterPro" id="IPR004358">
    <property type="entry name" value="Sig_transdc_His_kin-like_C"/>
</dbReference>
<dbReference type="SUPFAM" id="SSF47384">
    <property type="entry name" value="Homodimeric domain of signal transducing histidine kinase"/>
    <property type="match status" value="1"/>
</dbReference>
<dbReference type="GO" id="GO:0005886">
    <property type="term" value="C:plasma membrane"/>
    <property type="evidence" value="ECO:0007669"/>
    <property type="project" value="TreeGrafter"/>
</dbReference>
<dbReference type="InterPro" id="IPR011006">
    <property type="entry name" value="CheY-like_superfamily"/>
</dbReference>
<dbReference type="Gene3D" id="1.10.287.130">
    <property type="match status" value="1"/>
</dbReference>
<keyword evidence="5" id="KW-0418">Kinase</keyword>
<evidence type="ECO:0000256" key="3">
    <source>
        <dbReference type="ARBA" id="ARBA00022553"/>
    </source>
</evidence>
<sequence length="647" mass="71446">MILKDAEPCPVSGLPVYSPPHWHYRTPDEHYQGNLSLVGTNIMVWQPWGCPKPEDAEAITRLIFHALDETFSTDQAFYACFDYSSLENPPIHNRLKVMTNLSQIINRLDTVYFFGMGSPVKQILRLSLYLGGIASKVRLARDYRETITSILDEQPPGESQDCFCLERPQTKGDLNAILSAMARILWKNEYDVEVPPLPQGHPLSDLSSAVQVMAYDLARREELLLHRIEALDRSNTQKEQRILTMTHEMRTPLLGISGSLELLGQTALTAQQQTYLDTIKHASQTLTAELGQIIESVHIEQGSFTAAPRNIDIRDFLHEIKSLFTAQCSLKGLELSMDIQALVPRTLTLNDTALRHILINLLGNAVKFTPRGSVTIRCSTPQPSAGLPREMIIQVQDTGRGIAPHMQDRIFERYVQDDSETSRQPEGPGEPAPPPDQPASSPAQPPPGQSNSHRGMGLGLSIVKVLTASMGGTISLTSTPRQGSTFSVRIPLYPPDTPATSSPMPLENTPQTPPGGLKEEHYSMKAHILIIDDDETTRFILSGLCRTLGITTQEAATSAGALSVLQEKSFDLILLDNYLDAMSGTQVLQKIRELPNHRSTPIISVSGITQEEGDDLVKSQGFTDFLQKPISRQSLEAMIAKTLTPPE</sequence>
<proteinExistence type="predicted"/>
<dbReference type="AlphaFoldDB" id="A0A098QVF7"/>
<dbReference type="PROSITE" id="PS50109">
    <property type="entry name" value="HIS_KIN"/>
    <property type="match status" value="1"/>
</dbReference>
<evidence type="ECO:0000256" key="7">
    <source>
        <dbReference type="SAM" id="MobiDB-lite"/>
    </source>
</evidence>
<feature type="domain" description="Histidine kinase" evidence="8">
    <location>
        <begin position="244"/>
        <end position="494"/>
    </location>
</feature>
<dbReference type="InterPro" id="IPR005467">
    <property type="entry name" value="His_kinase_dom"/>
</dbReference>
<evidence type="ECO:0000313" key="10">
    <source>
        <dbReference type="EMBL" id="KGE71571.1"/>
    </source>
</evidence>
<organism evidence="10 11">
    <name type="scientific">Spirochaeta lutea</name>
    <dbReference type="NCBI Taxonomy" id="1480694"/>
    <lineage>
        <taxon>Bacteria</taxon>
        <taxon>Pseudomonadati</taxon>
        <taxon>Spirochaetota</taxon>
        <taxon>Spirochaetia</taxon>
        <taxon>Spirochaetales</taxon>
        <taxon>Spirochaetaceae</taxon>
        <taxon>Spirochaeta</taxon>
    </lineage>
</organism>
<keyword evidence="4" id="KW-0808">Transferase</keyword>
<dbReference type="eggNOG" id="COG2205">
    <property type="taxonomic scope" value="Bacteria"/>
</dbReference>
<comment type="catalytic activity">
    <reaction evidence="1">
        <text>ATP + protein L-histidine = ADP + protein N-phospho-L-histidine.</text>
        <dbReference type="EC" id="2.7.13.3"/>
    </reaction>
</comment>
<dbReference type="GO" id="GO:0000155">
    <property type="term" value="F:phosphorelay sensor kinase activity"/>
    <property type="evidence" value="ECO:0007669"/>
    <property type="project" value="InterPro"/>
</dbReference>
<dbReference type="SUPFAM" id="SSF55874">
    <property type="entry name" value="ATPase domain of HSP90 chaperone/DNA topoisomerase II/histidine kinase"/>
    <property type="match status" value="1"/>
</dbReference>
<feature type="region of interest" description="Disordered" evidence="7">
    <location>
        <begin position="417"/>
        <end position="456"/>
    </location>
</feature>
<dbReference type="Proteomes" id="UP000029692">
    <property type="component" value="Unassembled WGS sequence"/>
</dbReference>
<reference evidence="10 11" key="1">
    <citation type="submission" date="2014-05" db="EMBL/GenBank/DDBJ databases">
        <title>De novo Genome Sequence of Spirocheata sp.</title>
        <authorList>
            <person name="Shivani Y."/>
            <person name="Subhash Y."/>
            <person name="Tushar L."/>
            <person name="Sasikala C."/>
            <person name="Ramana C.V."/>
        </authorList>
    </citation>
    <scope>NUCLEOTIDE SEQUENCE [LARGE SCALE GENOMIC DNA]</scope>
    <source>
        <strain evidence="10 11">JC230</strain>
    </source>
</reference>
<dbReference type="Gene3D" id="3.40.50.2300">
    <property type="match status" value="1"/>
</dbReference>
<dbReference type="EMBL" id="JNUP01000065">
    <property type="protein sequence ID" value="KGE71571.1"/>
    <property type="molecule type" value="Genomic_DNA"/>
</dbReference>
<evidence type="ECO:0000259" key="9">
    <source>
        <dbReference type="PROSITE" id="PS50110"/>
    </source>
</evidence>
<dbReference type="SUPFAM" id="SSF52172">
    <property type="entry name" value="CheY-like"/>
    <property type="match status" value="1"/>
</dbReference>
<evidence type="ECO:0000256" key="5">
    <source>
        <dbReference type="ARBA" id="ARBA00022777"/>
    </source>
</evidence>
<dbReference type="STRING" id="1480694.DC28_09780"/>
<dbReference type="SMART" id="SM00387">
    <property type="entry name" value="HATPase_c"/>
    <property type="match status" value="1"/>
</dbReference>
<evidence type="ECO:0000256" key="6">
    <source>
        <dbReference type="PROSITE-ProRule" id="PRU00169"/>
    </source>
</evidence>
<dbReference type="CDD" id="cd17546">
    <property type="entry name" value="REC_hyHK_CKI1_RcsC-like"/>
    <property type="match status" value="1"/>
</dbReference>
<dbReference type="InterPro" id="IPR003594">
    <property type="entry name" value="HATPase_dom"/>
</dbReference>
<feature type="compositionally biased region" description="Pro residues" evidence="7">
    <location>
        <begin position="428"/>
        <end position="448"/>
    </location>
</feature>
<dbReference type="InterPro" id="IPR003661">
    <property type="entry name" value="HisK_dim/P_dom"/>
</dbReference>
<dbReference type="Pfam" id="PF00512">
    <property type="entry name" value="HisKA"/>
    <property type="match status" value="1"/>
</dbReference>
<evidence type="ECO:0000256" key="2">
    <source>
        <dbReference type="ARBA" id="ARBA00012438"/>
    </source>
</evidence>
<dbReference type="InterPro" id="IPR001789">
    <property type="entry name" value="Sig_transdc_resp-reg_receiver"/>
</dbReference>
<dbReference type="RefSeq" id="WP_037548017.1">
    <property type="nucleotide sequence ID" value="NZ_JNUP01000065.1"/>
</dbReference>
<dbReference type="Pfam" id="PF02518">
    <property type="entry name" value="HATPase_c"/>
    <property type="match status" value="1"/>
</dbReference>
<keyword evidence="3 6" id="KW-0597">Phosphoprotein</keyword>
<protein>
    <recommendedName>
        <fullName evidence="2">histidine kinase</fullName>
        <ecNumber evidence="2">2.7.13.3</ecNumber>
    </recommendedName>
</protein>
<dbReference type="InterPro" id="IPR036890">
    <property type="entry name" value="HATPase_C_sf"/>
</dbReference>
<dbReference type="InterPro" id="IPR036097">
    <property type="entry name" value="HisK_dim/P_sf"/>
</dbReference>
<dbReference type="GO" id="GO:0009927">
    <property type="term" value="F:histidine phosphotransfer kinase activity"/>
    <property type="evidence" value="ECO:0007669"/>
    <property type="project" value="TreeGrafter"/>
</dbReference>
<dbReference type="Pfam" id="PF00072">
    <property type="entry name" value="Response_reg"/>
    <property type="match status" value="1"/>
</dbReference>
<feature type="domain" description="Response regulatory" evidence="9">
    <location>
        <begin position="527"/>
        <end position="643"/>
    </location>
</feature>
<dbReference type="SMART" id="SM00448">
    <property type="entry name" value="REC"/>
    <property type="match status" value="1"/>
</dbReference>
<dbReference type="PANTHER" id="PTHR43047">
    <property type="entry name" value="TWO-COMPONENT HISTIDINE PROTEIN KINASE"/>
    <property type="match status" value="1"/>
</dbReference>
<comment type="caution">
    <text evidence="10">The sequence shown here is derived from an EMBL/GenBank/DDBJ whole genome shotgun (WGS) entry which is preliminary data.</text>
</comment>
<dbReference type="PRINTS" id="PR00344">
    <property type="entry name" value="BCTRLSENSOR"/>
</dbReference>
<feature type="modified residue" description="4-aspartylphosphate" evidence="6">
    <location>
        <position position="576"/>
    </location>
</feature>
<dbReference type="Gene3D" id="3.30.565.10">
    <property type="entry name" value="Histidine kinase-like ATPase, C-terminal domain"/>
    <property type="match status" value="1"/>
</dbReference>